<protein>
    <submittedName>
        <fullName evidence="2">DUF2254 domain-containing protein</fullName>
    </submittedName>
</protein>
<feature type="transmembrane region" description="Helical" evidence="1">
    <location>
        <begin position="36"/>
        <end position="60"/>
    </location>
</feature>
<sequence>MAGTQALSRMEARRGAPERARAGDVHTLRWWWRHRLWLLPVVGALVGACLGVLLVQPPAFLGHVLRGVAWQATVPEARGMLSTALGVALSSLSIILSLSMLVVQNAAAQYSPRLLRLYLHSAGIRVIIPVFVATSTFCLVAAQAFGYVPEAERAPRPALSLVLLLLVICEGALVFQVLDTLQFMRVENLVRKVGEDTLSVARMLRHLRLGELVTPAMLPERTAASWPLRVKRNGFLVAVDVRMLLAVASSRELVVHVERAIGEPVIRDGEVGWVEPTGRGPAPPREATEALLRHAIVLDRWRDADADVALGMRQLVDVAIKALSPGINDPYTAVESVDQLTFLLCELASMRLGPRVLSDDAGRARVFLRAPTLLDCLTLATDQILRYGAAEPAVVFRLLRLAGAVGQHARGAEDRQAAHETMQRILATAERALAGSPWLEPLRQHAEALEKAWEGGPLPPLPSIGF</sequence>
<dbReference type="RefSeq" id="WP_206721540.1">
    <property type="nucleotide sequence ID" value="NZ_CP071090.1"/>
</dbReference>
<dbReference type="InterPro" id="IPR018723">
    <property type="entry name" value="DUF2254_membrane"/>
</dbReference>
<evidence type="ECO:0000313" key="2">
    <source>
        <dbReference type="EMBL" id="QSQ19959.1"/>
    </source>
</evidence>
<name>A0ABX7NNL7_9BACT</name>
<keyword evidence="1" id="KW-0812">Transmembrane</keyword>
<feature type="transmembrane region" description="Helical" evidence="1">
    <location>
        <begin position="80"/>
        <end position="103"/>
    </location>
</feature>
<organism evidence="2 3">
    <name type="scientific">Pyxidicoccus parkwayensis</name>
    <dbReference type="NCBI Taxonomy" id="2813578"/>
    <lineage>
        <taxon>Bacteria</taxon>
        <taxon>Pseudomonadati</taxon>
        <taxon>Myxococcota</taxon>
        <taxon>Myxococcia</taxon>
        <taxon>Myxococcales</taxon>
        <taxon>Cystobacterineae</taxon>
        <taxon>Myxococcaceae</taxon>
        <taxon>Pyxidicoccus</taxon>
    </lineage>
</organism>
<dbReference type="Pfam" id="PF10011">
    <property type="entry name" value="DUF2254"/>
    <property type="match status" value="1"/>
</dbReference>
<proteinExistence type="predicted"/>
<gene>
    <name evidence="2" type="ORF">JY651_32380</name>
</gene>
<dbReference type="Proteomes" id="UP000662747">
    <property type="component" value="Chromosome"/>
</dbReference>
<dbReference type="EMBL" id="CP071090">
    <property type="protein sequence ID" value="QSQ19959.1"/>
    <property type="molecule type" value="Genomic_DNA"/>
</dbReference>
<keyword evidence="3" id="KW-1185">Reference proteome</keyword>
<accession>A0ABX7NNL7</accession>
<evidence type="ECO:0000313" key="3">
    <source>
        <dbReference type="Proteomes" id="UP000662747"/>
    </source>
</evidence>
<evidence type="ECO:0000256" key="1">
    <source>
        <dbReference type="SAM" id="Phobius"/>
    </source>
</evidence>
<keyword evidence="1" id="KW-1133">Transmembrane helix</keyword>
<keyword evidence="1" id="KW-0472">Membrane</keyword>
<reference evidence="2 3" key="1">
    <citation type="submission" date="2021-02" db="EMBL/GenBank/DDBJ databases">
        <title>De Novo genome assembly of isolated myxobacteria.</title>
        <authorList>
            <person name="Stevens D.C."/>
        </authorList>
    </citation>
    <scope>NUCLEOTIDE SEQUENCE [LARGE SCALE GENOMIC DNA]</scope>
    <source>
        <strain evidence="3">SCPEA02</strain>
    </source>
</reference>
<feature type="transmembrane region" description="Helical" evidence="1">
    <location>
        <begin position="158"/>
        <end position="178"/>
    </location>
</feature>
<feature type="transmembrane region" description="Helical" evidence="1">
    <location>
        <begin position="124"/>
        <end position="146"/>
    </location>
</feature>